<dbReference type="Pfam" id="PF08263">
    <property type="entry name" value="LRRNT_2"/>
    <property type="match status" value="1"/>
</dbReference>
<keyword evidence="7" id="KW-0472">Membrane</keyword>
<reference evidence="11" key="2">
    <citation type="submission" date="2019-10" db="EMBL/GenBank/DDBJ databases">
        <title>A de novo genome assembly of a pear dwarfing rootstock.</title>
        <authorList>
            <person name="Wang F."/>
            <person name="Wang J."/>
            <person name="Li S."/>
            <person name="Zhang Y."/>
            <person name="Fang M."/>
            <person name="Ma L."/>
            <person name="Zhao Y."/>
            <person name="Jiang S."/>
        </authorList>
    </citation>
    <scope>NUCLEOTIDE SEQUENCE [LARGE SCALE GENOMIC DNA]</scope>
</reference>
<evidence type="ECO:0000259" key="9">
    <source>
        <dbReference type="Pfam" id="PF08263"/>
    </source>
</evidence>
<name>A0A5N5FR73_9ROSA</name>
<evidence type="ECO:0000313" key="10">
    <source>
        <dbReference type="EMBL" id="KAB2605628.1"/>
    </source>
</evidence>
<dbReference type="EMBL" id="SMOL01000559">
    <property type="protein sequence ID" value="KAB2605628.1"/>
    <property type="molecule type" value="Genomic_DNA"/>
</dbReference>
<evidence type="ECO:0000256" key="2">
    <source>
        <dbReference type="ARBA" id="ARBA00004370"/>
    </source>
</evidence>
<keyword evidence="3" id="KW-0134">Cell wall</keyword>
<reference evidence="10 11" key="3">
    <citation type="submission" date="2019-11" db="EMBL/GenBank/DDBJ databases">
        <title>A de novo genome assembly of a pear dwarfing rootstock.</title>
        <authorList>
            <person name="Wang F."/>
            <person name="Wang J."/>
            <person name="Li S."/>
            <person name="Zhang Y."/>
            <person name="Fang M."/>
            <person name="Ma L."/>
            <person name="Zhao Y."/>
            <person name="Jiang S."/>
        </authorList>
    </citation>
    <scope>NUCLEOTIDE SEQUENCE [LARGE SCALE GENOMIC DNA]</scope>
    <source>
        <strain evidence="10">S2</strain>
        <tissue evidence="10">Leaf</tissue>
    </source>
</reference>
<dbReference type="SUPFAM" id="SSF52058">
    <property type="entry name" value="L domain-like"/>
    <property type="match status" value="1"/>
</dbReference>
<reference evidence="10 11" key="1">
    <citation type="submission" date="2019-09" db="EMBL/GenBank/DDBJ databases">
        <authorList>
            <person name="Ou C."/>
        </authorList>
    </citation>
    <scope>NUCLEOTIDE SEQUENCE [LARGE SCALE GENOMIC DNA]</scope>
    <source>
        <strain evidence="10">S2</strain>
        <tissue evidence="10">Leaf</tissue>
    </source>
</reference>
<dbReference type="GO" id="GO:0016020">
    <property type="term" value="C:membrane"/>
    <property type="evidence" value="ECO:0007669"/>
    <property type="project" value="UniProtKB-SubCell"/>
</dbReference>
<keyword evidence="4" id="KW-0433">Leucine-rich repeat</keyword>
<keyword evidence="10" id="KW-0675">Receptor</keyword>
<dbReference type="InterPro" id="IPR032675">
    <property type="entry name" value="LRR_dom_sf"/>
</dbReference>
<accession>A0A5N5FR73</accession>
<proteinExistence type="inferred from homology"/>
<dbReference type="OrthoDB" id="1189815at2759"/>
<evidence type="ECO:0000256" key="6">
    <source>
        <dbReference type="ARBA" id="ARBA00022737"/>
    </source>
</evidence>
<dbReference type="FunFam" id="3.80.10.10:FF:000400">
    <property type="entry name" value="Nuclear pore complex protein NUP107"/>
    <property type="match status" value="1"/>
</dbReference>
<evidence type="ECO:0000256" key="7">
    <source>
        <dbReference type="ARBA" id="ARBA00023136"/>
    </source>
</evidence>
<comment type="caution">
    <text evidence="10">The sequence shown here is derived from an EMBL/GenBank/DDBJ whole genome shotgun (WGS) entry which is preliminary data.</text>
</comment>
<evidence type="ECO:0000256" key="1">
    <source>
        <dbReference type="ARBA" id="ARBA00004191"/>
    </source>
</evidence>
<dbReference type="InterPro" id="IPR046959">
    <property type="entry name" value="PRK1-6/SRF4-like"/>
</dbReference>
<dbReference type="Proteomes" id="UP000327157">
    <property type="component" value="Chromosome 11"/>
</dbReference>
<comment type="similarity">
    <text evidence="8">Belongs to the polygalacturonase-inhibiting protein family.</text>
</comment>
<keyword evidence="11" id="KW-1185">Reference proteome</keyword>
<dbReference type="PRINTS" id="PR00019">
    <property type="entry name" value="LEURICHRPT"/>
</dbReference>
<comment type="subcellular location">
    <subcellularLocation>
        <location evidence="2">Membrane</location>
    </subcellularLocation>
    <subcellularLocation>
        <location evidence="1">Secreted</location>
        <location evidence="1">Cell wall</location>
    </subcellularLocation>
</comment>
<evidence type="ECO:0000256" key="5">
    <source>
        <dbReference type="ARBA" id="ARBA00022729"/>
    </source>
</evidence>
<dbReference type="PANTHER" id="PTHR48007:SF4">
    <property type="entry name" value="LEUCINE-RICH REPEAT RECEPTOR-LIKE PROTEIN KINASE PXC1"/>
    <property type="match status" value="1"/>
</dbReference>
<evidence type="ECO:0000256" key="3">
    <source>
        <dbReference type="ARBA" id="ARBA00022512"/>
    </source>
</evidence>
<keyword evidence="3" id="KW-0964">Secreted</keyword>
<dbReference type="AlphaFoldDB" id="A0A5N5FR73"/>
<keyword evidence="6" id="KW-0677">Repeat</keyword>
<dbReference type="InterPro" id="IPR001611">
    <property type="entry name" value="Leu-rich_rpt"/>
</dbReference>
<evidence type="ECO:0000256" key="8">
    <source>
        <dbReference type="ARBA" id="ARBA00038043"/>
    </source>
</evidence>
<dbReference type="PANTHER" id="PTHR48007">
    <property type="entry name" value="LEUCINE-RICH REPEAT RECEPTOR-LIKE PROTEIN KINASE PXC1"/>
    <property type="match status" value="1"/>
</dbReference>
<keyword evidence="5" id="KW-0732">Signal</keyword>
<protein>
    <submittedName>
        <fullName evidence="10">Tyrosine-sulfated glycopeptide receptor 1-like</fullName>
    </submittedName>
</protein>
<gene>
    <name evidence="10" type="ORF">D8674_005345</name>
</gene>
<dbReference type="Pfam" id="PF00560">
    <property type="entry name" value="LRR_1"/>
    <property type="match status" value="5"/>
</dbReference>
<dbReference type="Gene3D" id="3.80.10.10">
    <property type="entry name" value="Ribonuclease Inhibitor"/>
    <property type="match status" value="1"/>
</dbReference>
<evidence type="ECO:0000313" key="11">
    <source>
        <dbReference type="Proteomes" id="UP000327157"/>
    </source>
</evidence>
<organism evidence="10 11">
    <name type="scientific">Pyrus ussuriensis x Pyrus communis</name>
    <dbReference type="NCBI Taxonomy" id="2448454"/>
    <lineage>
        <taxon>Eukaryota</taxon>
        <taxon>Viridiplantae</taxon>
        <taxon>Streptophyta</taxon>
        <taxon>Embryophyta</taxon>
        <taxon>Tracheophyta</taxon>
        <taxon>Spermatophyta</taxon>
        <taxon>Magnoliopsida</taxon>
        <taxon>eudicotyledons</taxon>
        <taxon>Gunneridae</taxon>
        <taxon>Pentapetalae</taxon>
        <taxon>rosids</taxon>
        <taxon>fabids</taxon>
        <taxon>Rosales</taxon>
        <taxon>Rosaceae</taxon>
        <taxon>Amygdaloideae</taxon>
        <taxon>Maleae</taxon>
        <taxon>Pyrus</taxon>
    </lineage>
</organism>
<dbReference type="InterPro" id="IPR013210">
    <property type="entry name" value="LRR_N_plant-typ"/>
</dbReference>
<sequence length="210" mass="23397">MSTTNIHANNQTECTSLMAFAHTLSSPPVNWCSSVDCCYWNGITCNQEDWVTHLLLPSKGLKGGIMFVSSLANLTHLTHLNLSHNSLYGTLETKIFSSLNHLKILDLSYNLLFGEIPFSLLPKNIQTIDLSSNHFHGAFPCSFFQQAWSLTSFNVSNNTFFGYIPSFICLRSSHSIRVLDFSSNEFSGNISRGLARGVVFQTANSLCWSQ</sequence>
<evidence type="ECO:0000256" key="4">
    <source>
        <dbReference type="ARBA" id="ARBA00022614"/>
    </source>
</evidence>
<feature type="domain" description="Leucine-rich repeat-containing N-terminal plant-type" evidence="9">
    <location>
        <begin position="12"/>
        <end position="46"/>
    </location>
</feature>